<evidence type="ECO:0000256" key="1">
    <source>
        <dbReference type="SAM" id="SignalP"/>
    </source>
</evidence>
<dbReference type="PaxDb" id="121845-A0A3Q0J7W9"/>
<protein>
    <submittedName>
        <fullName evidence="3">Uncharacterized protein LOC108253299 isoform X1</fullName>
    </submittedName>
    <submittedName>
        <fullName evidence="4">Uncharacterized protein LOC108253299 isoform X2</fullName>
    </submittedName>
</protein>
<accession>A0A3Q0J7W9</accession>
<keyword evidence="2" id="KW-1185">Reference proteome</keyword>
<name>A0A3Q0J7W9_DIACI</name>
<evidence type="ECO:0000313" key="3">
    <source>
        <dbReference type="RefSeq" id="XP_026684545.1"/>
    </source>
</evidence>
<evidence type="ECO:0000313" key="4">
    <source>
        <dbReference type="RefSeq" id="XP_026684546.1"/>
    </source>
</evidence>
<feature type="chain" id="PRO_5044597866" evidence="1">
    <location>
        <begin position="25"/>
        <end position="124"/>
    </location>
</feature>
<organism evidence="2 4">
    <name type="scientific">Diaphorina citri</name>
    <name type="common">Asian citrus psyllid</name>
    <dbReference type="NCBI Taxonomy" id="121845"/>
    <lineage>
        <taxon>Eukaryota</taxon>
        <taxon>Metazoa</taxon>
        <taxon>Ecdysozoa</taxon>
        <taxon>Arthropoda</taxon>
        <taxon>Hexapoda</taxon>
        <taxon>Insecta</taxon>
        <taxon>Pterygota</taxon>
        <taxon>Neoptera</taxon>
        <taxon>Paraneoptera</taxon>
        <taxon>Hemiptera</taxon>
        <taxon>Sternorrhyncha</taxon>
        <taxon>Psylloidea</taxon>
        <taxon>Psyllidae</taxon>
        <taxon>Diaphorininae</taxon>
        <taxon>Diaphorina</taxon>
    </lineage>
</organism>
<sequence length="124" mass="13747">MWPSKERIFKAAIFLTACWQTLSAKSMPTKIVPEIAVVFPFFREAANVNFTGKNDLCKGAPNDACHTIIVELSKMSLETKCPSWTYENTTVECIQLKPSGADQCTVSFKGTLDGSPIPRWNVSN</sequence>
<dbReference type="AlphaFoldDB" id="A0A3Q0J7W9"/>
<dbReference type="KEGG" id="dci:108253299"/>
<feature type="signal peptide" evidence="1">
    <location>
        <begin position="1"/>
        <end position="24"/>
    </location>
</feature>
<dbReference type="RefSeq" id="XP_026684546.1">
    <property type="nucleotide sequence ID" value="XM_026828745.1"/>
</dbReference>
<keyword evidence="1" id="KW-0732">Signal</keyword>
<gene>
    <name evidence="3 4" type="primary">LOC108253299</name>
</gene>
<proteinExistence type="predicted"/>
<evidence type="ECO:0000313" key="2">
    <source>
        <dbReference type="Proteomes" id="UP000079169"/>
    </source>
</evidence>
<reference evidence="3 4" key="1">
    <citation type="submission" date="2025-04" db="UniProtKB">
        <authorList>
            <consortium name="RefSeq"/>
        </authorList>
    </citation>
    <scope>IDENTIFICATION</scope>
</reference>
<dbReference type="Proteomes" id="UP000079169">
    <property type="component" value="Unplaced"/>
</dbReference>
<dbReference type="GeneID" id="108253299"/>
<dbReference type="RefSeq" id="XP_026684545.1">
    <property type="nucleotide sequence ID" value="XM_026828744.1"/>
</dbReference>